<accession>A0A9D4ZR53</accession>
<dbReference type="AlphaFoldDB" id="A0A9D4ZR53"/>
<dbReference type="Proteomes" id="UP000886520">
    <property type="component" value="Chromosome 3"/>
</dbReference>
<organism evidence="2 3">
    <name type="scientific">Adiantum capillus-veneris</name>
    <name type="common">Maidenhair fern</name>
    <dbReference type="NCBI Taxonomy" id="13818"/>
    <lineage>
        <taxon>Eukaryota</taxon>
        <taxon>Viridiplantae</taxon>
        <taxon>Streptophyta</taxon>
        <taxon>Embryophyta</taxon>
        <taxon>Tracheophyta</taxon>
        <taxon>Polypodiopsida</taxon>
        <taxon>Polypodiidae</taxon>
        <taxon>Polypodiales</taxon>
        <taxon>Pteridineae</taxon>
        <taxon>Pteridaceae</taxon>
        <taxon>Vittarioideae</taxon>
        <taxon>Adiantum</taxon>
    </lineage>
</organism>
<comment type="caution">
    <text evidence="2">The sequence shown here is derived from an EMBL/GenBank/DDBJ whole genome shotgun (WGS) entry which is preliminary data.</text>
</comment>
<evidence type="ECO:0000313" key="2">
    <source>
        <dbReference type="EMBL" id="KAI5082916.1"/>
    </source>
</evidence>
<feature type="compositionally biased region" description="Basic and acidic residues" evidence="1">
    <location>
        <begin position="231"/>
        <end position="243"/>
    </location>
</feature>
<reference evidence="2" key="1">
    <citation type="submission" date="2021-01" db="EMBL/GenBank/DDBJ databases">
        <title>Adiantum capillus-veneris genome.</title>
        <authorList>
            <person name="Fang Y."/>
            <person name="Liao Q."/>
        </authorList>
    </citation>
    <scope>NUCLEOTIDE SEQUENCE</scope>
    <source>
        <strain evidence="2">H3</strain>
        <tissue evidence="2">Leaf</tissue>
    </source>
</reference>
<proteinExistence type="predicted"/>
<name>A0A9D4ZR53_ADICA</name>
<evidence type="ECO:0000256" key="1">
    <source>
        <dbReference type="SAM" id="MobiDB-lite"/>
    </source>
</evidence>
<evidence type="ECO:0000313" key="3">
    <source>
        <dbReference type="Proteomes" id="UP000886520"/>
    </source>
</evidence>
<dbReference type="EMBL" id="JABFUD020000002">
    <property type="protein sequence ID" value="KAI5082916.1"/>
    <property type="molecule type" value="Genomic_DNA"/>
</dbReference>
<keyword evidence="3" id="KW-1185">Reference proteome</keyword>
<protein>
    <submittedName>
        <fullName evidence="2">Uncharacterized protein</fullName>
    </submittedName>
</protein>
<feature type="compositionally biased region" description="Acidic residues" evidence="1">
    <location>
        <begin position="29"/>
        <end position="40"/>
    </location>
</feature>
<feature type="region of interest" description="Disordered" evidence="1">
    <location>
        <begin position="230"/>
        <end position="249"/>
    </location>
</feature>
<gene>
    <name evidence="2" type="ORF">GOP47_0002659</name>
</gene>
<feature type="region of interest" description="Disordered" evidence="1">
    <location>
        <begin position="1"/>
        <end position="40"/>
    </location>
</feature>
<sequence>MQPELEQDEPPRRLRRKGQVPTIDISRPEEEEASGEEEVVVETPLSRAKLQQSLMDPFMDFKGRECGTSVVACSGISGMLDLLVLVHDSALDTDGVRLVSSRSPLVTPMCPVSWEPRSPTCPLRLCLEKVVGMNLRRKHVDNPSSIDQQPTRKRKSVTPCFQNFDANDQEINFGEGEIMPEVQLGEIIQIKSVTSLPLEKEEEFQKQVSQDDVTGMDVDDEKLMTDVQRSMNEKMTGRNDQENICKASR</sequence>